<sequence length="144" mass="16530">MEPQLFHQKLVFTSKRKRIEVVESMSMNKIVFGAAAICMMLLSACGDEEPPPAQQAAVFSAEQNQSASFQQEVVPVLEELVAKYYKEDEAKFNAQTDLYFDEHDPMNPLLVFLVHKEESKGFRAFRKEIHQRLGHRVVFKQAPN</sequence>
<name>A0A3D9QVU8_9BACL</name>
<organism evidence="1 2">
    <name type="scientific">Paenibacillus taihuensis</name>
    <dbReference type="NCBI Taxonomy" id="1156355"/>
    <lineage>
        <taxon>Bacteria</taxon>
        <taxon>Bacillati</taxon>
        <taxon>Bacillota</taxon>
        <taxon>Bacilli</taxon>
        <taxon>Bacillales</taxon>
        <taxon>Paenibacillaceae</taxon>
        <taxon>Paenibacillus</taxon>
    </lineage>
</organism>
<evidence type="ECO:0000313" key="1">
    <source>
        <dbReference type="EMBL" id="REE68801.1"/>
    </source>
</evidence>
<dbReference type="EMBL" id="QTTN01000036">
    <property type="protein sequence ID" value="REE68801.1"/>
    <property type="molecule type" value="Genomic_DNA"/>
</dbReference>
<proteinExistence type="predicted"/>
<reference evidence="1 2" key="1">
    <citation type="submission" date="2018-08" db="EMBL/GenBank/DDBJ databases">
        <title>Genomic Encyclopedia of Type Strains, Phase III (KMG-III): the genomes of soil and plant-associated and newly described type strains.</title>
        <authorList>
            <person name="Whitman W."/>
        </authorList>
    </citation>
    <scope>NUCLEOTIDE SEQUENCE [LARGE SCALE GENOMIC DNA]</scope>
    <source>
        <strain evidence="1 2">CGMCC 1.10966</strain>
    </source>
</reference>
<comment type="caution">
    <text evidence="1">The sequence shown here is derived from an EMBL/GenBank/DDBJ whole genome shotgun (WGS) entry which is preliminary data.</text>
</comment>
<accession>A0A3D9QVU8</accession>
<dbReference type="Proteomes" id="UP000256304">
    <property type="component" value="Unassembled WGS sequence"/>
</dbReference>
<protein>
    <submittedName>
        <fullName evidence="1">Uncharacterized protein</fullName>
    </submittedName>
</protein>
<gene>
    <name evidence="1" type="ORF">A8990_13667</name>
</gene>
<evidence type="ECO:0000313" key="2">
    <source>
        <dbReference type="Proteomes" id="UP000256304"/>
    </source>
</evidence>
<dbReference type="AlphaFoldDB" id="A0A3D9QVU8"/>
<keyword evidence="2" id="KW-1185">Reference proteome</keyword>